<dbReference type="EMBL" id="CP003350">
    <property type="protein sequence ID" value="AFC86298.1"/>
    <property type="molecule type" value="Genomic_DNA"/>
</dbReference>
<dbReference type="PROSITE" id="PS51257">
    <property type="entry name" value="PROKAR_LIPOPROTEIN"/>
    <property type="match status" value="1"/>
</dbReference>
<proteinExistence type="predicted"/>
<keyword evidence="3" id="KW-1185">Reference proteome</keyword>
<dbReference type="AlphaFoldDB" id="H8L0X8"/>
<dbReference type="Proteomes" id="UP000005234">
    <property type="component" value="Chromosome"/>
</dbReference>
<organism evidence="2 3">
    <name type="scientific">Frateuria aurantia (strain ATCC 33424 / DSM 6220 / KCTC 2777 / LMG 1558 / NBRC 3245 / NCIMB 13370)</name>
    <name type="common">Acetobacter aurantius</name>
    <dbReference type="NCBI Taxonomy" id="767434"/>
    <lineage>
        <taxon>Bacteria</taxon>
        <taxon>Pseudomonadati</taxon>
        <taxon>Pseudomonadota</taxon>
        <taxon>Gammaproteobacteria</taxon>
        <taxon>Lysobacterales</taxon>
        <taxon>Rhodanobacteraceae</taxon>
        <taxon>Frateuria</taxon>
    </lineage>
</organism>
<gene>
    <name evidence="2" type="ordered locus">Fraau_1907</name>
</gene>
<dbReference type="STRING" id="767434.Fraau_1907"/>
<sequence length="288" mass="31494">MLRRLLHLIAVWLLCAGLLACHTMGRLDPFKALPQAPDMTQVLAQAKLKLQHATPCCNSYADFSYQTRLPWQPTRFQFGANSPVANLNGSRTHFMTFALPYGLKLPYEIGFKAEINGRWVHSSYLFAPTFTILDAAFQPIANQDVALCEYMGWSDATSGAFGRVVIRSPEARYLVLYSSASQLSSNTYWEQSAVDDTAGTGLMGGMRDSSNTMQVQHGPDGAFWVGMMSNAYRRALDKAICEKPKPGNGLLSDLGGTLEFWRHDTGTTGADQPTGTATATVPANTATH</sequence>
<feature type="compositionally biased region" description="Low complexity" evidence="1">
    <location>
        <begin position="274"/>
        <end position="288"/>
    </location>
</feature>
<evidence type="ECO:0000256" key="1">
    <source>
        <dbReference type="SAM" id="MobiDB-lite"/>
    </source>
</evidence>
<evidence type="ECO:0008006" key="4">
    <source>
        <dbReference type="Google" id="ProtNLM"/>
    </source>
</evidence>
<feature type="region of interest" description="Disordered" evidence="1">
    <location>
        <begin position="265"/>
        <end position="288"/>
    </location>
</feature>
<evidence type="ECO:0000313" key="3">
    <source>
        <dbReference type="Proteomes" id="UP000005234"/>
    </source>
</evidence>
<accession>H8L0X8</accession>
<dbReference type="HOGENOM" id="CLU_1011487_0_0_6"/>
<dbReference type="OrthoDB" id="5944162at2"/>
<reference evidence="2" key="1">
    <citation type="submission" date="2012-02" db="EMBL/GenBank/DDBJ databases">
        <title>The complete genome of Frateuria aurantia DSM 6220.</title>
        <authorList>
            <consortium name="US DOE Joint Genome Institute (JGI-PGF)"/>
            <person name="Lucas S."/>
            <person name="Copeland A."/>
            <person name="Lapidus A."/>
            <person name="Glavina del Rio T."/>
            <person name="Dalin E."/>
            <person name="Tice H."/>
            <person name="Bruce D."/>
            <person name="Goodwin L."/>
            <person name="Pitluck S."/>
            <person name="Peters L."/>
            <person name="Ovchinnikova G."/>
            <person name="Teshima H."/>
            <person name="Kyrpides N."/>
            <person name="Mavromatis K."/>
            <person name="Ivanova N."/>
            <person name="Brettin T."/>
            <person name="Detter J.C."/>
            <person name="Han C."/>
            <person name="Larimer F."/>
            <person name="Land M."/>
            <person name="Hauser L."/>
            <person name="Markowitz V."/>
            <person name="Cheng J.-F."/>
            <person name="Hugenholtz P."/>
            <person name="Woyke T."/>
            <person name="Wu D."/>
            <person name="Brambilla E."/>
            <person name="Klenk H.-P."/>
            <person name="Eisen J.A."/>
        </authorList>
    </citation>
    <scope>NUCLEOTIDE SEQUENCE</scope>
    <source>
        <strain evidence="2">DSM 6220</strain>
    </source>
</reference>
<name>H8L0X8_FRAAD</name>
<dbReference type="RefSeq" id="WP_014403303.1">
    <property type="nucleotide sequence ID" value="NC_017033.1"/>
</dbReference>
<dbReference type="eggNOG" id="ENOG5031VTW">
    <property type="taxonomic scope" value="Bacteria"/>
</dbReference>
<evidence type="ECO:0000313" key="2">
    <source>
        <dbReference type="EMBL" id="AFC86298.1"/>
    </source>
</evidence>
<dbReference type="KEGG" id="fau:Fraau_1907"/>
<protein>
    <recommendedName>
        <fullName evidence="4">Maltose operon periplasmic protein (MalM)</fullName>
    </recommendedName>
</protein>